<evidence type="ECO:0000313" key="1">
    <source>
        <dbReference type="EMBL" id="MBU2951857.1"/>
    </source>
</evidence>
<comment type="caution">
    <text evidence="1">The sequence shown here is derived from an EMBL/GenBank/DDBJ whole genome shotgun (WGS) entry which is preliminary data.</text>
</comment>
<keyword evidence="2" id="KW-1185">Reference proteome</keyword>
<dbReference type="Proteomes" id="UP001647509">
    <property type="component" value="Unassembled WGS sequence"/>
</dbReference>
<keyword evidence="1" id="KW-0406">Ion transport</keyword>
<reference evidence="1" key="1">
    <citation type="submission" date="2021-05" db="EMBL/GenBank/DDBJ databases">
        <title>Draft genomes of bacteria isolated from model marine particles.</title>
        <authorList>
            <person name="Datta M.S."/>
            <person name="Schwartzman J.A."/>
            <person name="Enke T.N."/>
            <person name="Saavedra J."/>
            <person name="Cermak N."/>
            <person name="Cordero O.X."/>
        </authorList>
    </citation>
    <scope>NUCLEOTIDE SEQUENCE</scope>
    <source>
        <strain evidence="1">I2M19</strain>
    </source>
</reference>
<dbReference type="EMBL" id="JAHKPD010000023">
    <property type="protein sequence ID" value="MBU2951857.1"/>
    <property type="molecule type" value="Genomic_DNA"/>
</dbReference>
<keyword evidence="1" id="KW-0407">Ion channel</keyword>
<accession>A0ACC5UC13</accession>
<evidence type="ECO:0000313" key="2">
    <source>
        <dbReference type="Proteomes" id="UP001647509"/>
    </source>
</evidence>
<sequence>MIYSLLIGSIIIIISVVVQAIGNVYWLKKIKKKNKHYTSKFALTLLVSSFLFFSFLHFIQSLLWALTYMLIPEINNVFAGFTEAWYFSMITFTSLGYGDLTLPPTWHLISGIEAINGIMLIGWSTAMMYSLIQQIFKNLYSN</sequence>
<organism evidence="1 2">
    <name type="scientific">Pseudotamlana agarivorans</name>
    <dbReference type="NCBI Taxonomy" id="481183"/>
    <lineage>
        <taxon>Bacteria</taxon>
        <taxon>Pseudomonadati</taxon>
        <taxon>Bacteroidota</taxon>
        <taxon>Flavobacteriia</taxon>
        <taxon>Flavobacteriales</taxon>
        <taxon>Flavobacteriaceae</taxon>
        <taxon>Pseudotamlana</taxon>
    </lineage>
</organism>
<keyword evidence="1" id="KW-0813">Transport</keyword>
<name>A0ACC5UC13_9FLAO</name>
<protein>
    <submittedName>
        <fullName evidence="1">Potassium channel family protein</fullName>
    </submittedName>
</protein>
<proteinExistence type="predicted"/>
<gene>
    <name evidence="1" type="ORF">KO493_14245</name>
</gene>